<evidence type="ECO:0000256" key="4">
    <source>
        <dbReference type="ARBA" id="ARBA00022694"/>
    </source>
</evidence>
<comment type="pathway">
    <text evidence="1">Lipid metabolism.</text>
</comment>
<dbReference type="HAMAP" id="MF_01590">
    <property type="entry name" value="tRNA_carboxymethyltr_CmoB"/>
    <property type="match status" value="1"/>
</dbReference>
<dbReference type="GO" id="GO:0016765">
    <property type="term" value="F:transferase activity, transferring alkyl or aryl (other than methyl) groups"/>
    <property type="evidence" value="ECO:0007669"/>
    <property type="project" value="InterPro"/>
</dbReference>
<dbReference type="GO" id="GO:0008168">
    <property type="term" value="F:methyltransferase activity"/>
    <property type="evidence" value="ECO:0007669"/>
    <property type="project" value="UniProtKB-KW"/>
</dbReference>
<dbReference type="GO" id="GO:0002098">
    <property type="term" value="P:tRNA wobble uridine modification"/>
    <property type="evidence" value="ECO:0007669"/>
    <property type="project" value="InterPro"/>
</dbReference>
<comment type="pathway">
    <text evidence="5">Phospholipid metabolism.</text>
</comment>
<keyword evidence="3 6" id="KW-0808">Transferase</keyword>
<dbReference type="GO" id="GO:0032259">
    <property type="term" value="P:methylation"/>
    <property type="evidence" value="ECO:0007669"/>
    <property type="project" value="UniProtKB-KW"/>
</dbReference>
<organism evidence="6">
    <name type="scientific">hydrothermal vent metagenome</name>
    <dbReference type="NCBI Taxonomy" id="652676"/>
    <lineage>
        <taxon>unclassified sequences</taxon>
        <taxon>metagenomes</taxon>
        <taxon>ecological metagenomes</taxon>
    </lineage>
</organism>
<evidence type="ECO:0000256" key="5">
    <source>
        <dbReference type="ARBA" id="ARBA00025707"/>
    </source>
</evidence>
<name>A0A3B0USP7_9ZZZZ</name>
<dbReference type="InterPro" id="IPR010017">
    <property type="entry name" value="CmoB"/>
</dbReference>
<dbReference type="AlphaFoldDB" id="A0A3B0USP7"/>
<sequence length="324" mass="37761">MLELYQPFWQLLKSIDIDKDSIHSLIAQTNNKLTNPTSGNYPRWYKAYKNLPDIDMSHTQRHLNQNAITCKAELSQADKELIQQAYQQLIPWRKGPFTMFSTYIDSEWQSFMKWNRIEKFLPDITNKIVLDVGCGNGYYMFRMIDKKPYLLMGIDPGLLQLMQFWSIEKYMHSKACVLPLAIGDMPKKLNCFDVVFSMGVLYHRKSPIHHIMELADCIKPNGYLVMETLVVDGNDTTCLLPVNRYAQMRNVWFLPSVAMLMTMLQRNGFGKIKCIDITTTTVAEQRTTNWMKFHSLKEFLNRDQSKTIEGYQLPTRATLVAQKN</sequence>
<dbReference type="InterPro" id="IPR027555">
    <property type="entry name" value="Mo5U34_MeTrfas-like"/>
</dbReference>
<accession>A0A3B0USP7</accession>
<dbReference type="NCBIfam" id="NF011650">
    <property type="entry name" value="PRK15068.1"/>
    <property type="match status" value="1"/>
</dbReference>
<evidence type="ECO:0000256" key="1">
    <source>
        <dbReference type="ARBA" id="ARBA00005189"/>
    </source>
</evidence>
<keyword evidence="4" id="KW-0819">tRNA processing</keyword>
<dbReference type="SUPFAM" id="SSF53335">
    <property type="entry name" value="S-adenosyl-L-methionine-dependent methyltransferases"/>
    <property type="match status" value="1"/>
</dbReference>
<dbReference type="Gene3D" id="3.40.50.150">
    <property type="entry name" value="Vaccinia Virus protein VP39"/>
    <property type="match status" value="1"/>
</dbReference>
<dbReference type="NCBIfam" id="TIGR00452">
    <property type="entry name" value="tRNA 5-methoxyuridine(34)/uridine 5-oxyacetic acid(34) synthase CmoB"/>
    <property type="match status" value="1"/>
</dbReference>
<dbReference type="Pfam" id="PF08003">
    <property type="entry name" value="Methyltransf_9"/>
    <property type="match status" value="1"/>
</dbReference>
<evidence type="ECO:0000256" key="2">
    <source>
        <dbReference type="ARBA" id="ARBA00022603"/>
    </source>
</evidence>
<evidence type="ECO:0000256" key="3">
    <source>
        <dbReference type="ARBA" id="ARBA00022679"/>
    </source>
</evidence>
<keyword evidence="2 6" id="KW-0489">Methyltransferase</keyword>
<dbReference type="InterPro" id="IPR029063">
    <property type="entry name" value="SAM-dependent_MTases_sf"/>
</dbReference>
<protein>
    <submittedName>
        <fullName evidence="6">tRNA (Mo5U34)-methyltransferase</fullName>
    </submittedName>
</protein>
<dbReference type="EMBL" id="UOEW01000059">
    <property type="protein sequence ID" value="VAW34115.1"/>
    <property type="molecule type" value="Genomic_DNA"/>
</dbReference>
<proteinExistence type="inferred from homology"/>
<reference evidence="6" key="1">
    <citation type="submission" date="2018-06" db="EMBL/GenBank/DDBJ databases">
        <authorList>
            <person name="Zhirakovskaya E."/>
        </authorList>
    </citation>
    <scope>NUCLEOTIDE SEQUENCE</scope>
</reference>
<gene>
    <name evidence="6" type="ORF">MNBD_GAMMA01-2105</name>
</gene>
<dbReference type="PANTHER" id="PTHR44307:SF2">
    <property type="entry name" value="PHOSPHOETHANOLAMINE METHYLTRANSFERASE ISOFORM X1"/>
    <property type="match status" value="1"/>
</dbReference>
<evidence type="ECO:0000313" key="6">
    <source>
        <dbReference type="EMBL" id="VAW34115.1"/>
    </source>
</evidence>
<dbReference type="CDD" id="cd02440">
    <property type="entry name" value="AdoMet_MTases"/>
    <property type="match status" value="1"/>
</dbReference>
<dbReference type="PANTHER" id="PTHR44307">
    <property type="entry name" value="PHOSPHOETHANOLAMINE METHYLTRANSFERASE"/>
    <property type="match status" value="1"/>
</dbReference>